<organism evidence="2 3">
    <name type="scientific">Ilex paraguariensis</name>
    <name type="common">yerba mate</name>
    <dbReference type="NCBI Taxonomy" id="185542"/>
    <lineage>
        <taxon>Eukaryota</taxon>
        <taxon>Viridiplantae</taxon>
        <taxon>Streptophyta</taxon>
        <taxon>Embryophyta</taxon>
        <taxon>Tracheophyta</taxon>
        <taxon>Spermatophyta</taxon>
        <taxon>Magnoliopsida</taxon>
        <taxon>eudicotyledons</taxon>
        <taxon>Gunneridae</taxon>
        <taxon>Pentapetalae</taxon>
        <taxon>asterids</taxon>
        <taxon>campanulids</taxon>
        <taxon>Aquifoliales</taxon>
        <taxon>Aquifoliaceae</taxon>
        <taxon>Ilex</taxon>
    </lineage>
</organism>
<accession>A0ABC8TSC7</accession>
<evidence type="ECO:0000256" key="1">
    <source>
        <dbReference type="SAM" id="MobiDB-lite"/>
    </source>
</evidence>
<gene>
    <name evidence="2" type="ORF">ILEXP_LOCUS41442</name>
</gene>
<dbReference type="EMBL" id="CAUOFW020005847">
    <property type="protein sequence ID" value="CAK9171836.1"/>
    <property type="molecule type" value="Genomic_DNA"/>
</dbReference>
<sequence length="102" mass="11111">MVSDGIFPSHQQKMTHVHSTRAPQGAGIVTRVLDTKVLKSSGITTRVLDSRVPRFHPMVTHVLGTSGSTESCKRHVSSSYTPRSAQIVTRILDSIPLDTVCD</sequence>
<proteinExistence type="predicted"/>
<evidence type="ECO:0000313" key="2">
    <source>
        <dbReference type="EMBL" id="CAK9171836.1"/>
    </source>
</evidence>
<reference evidence="2 3" key="1">
    <citation type="submission" date="2024-02" db="EMBL/GenBank/DDBJ databases">
        <authorList>
            <person name="Vignale AGUSTIN F."/>
            <person name="Sosa J E."/>
            <person name="Modenutti C."/>
        </authorList>
    </citation>
    <scope>NUCLEOTIDE SEQUENCE [LARGE SCALE GENOMIC DNA]</scope>
</reference>
<name>A0ABC8TSC7_9AQUA</name>
<evidence type="ECO:0000313" key="3">
    <source>
        <dbReference type="Proteomes" id="UP001642360"/>
    </source>
</evidence>
<comment type="caution">
    <text evidence="2">The sequence shown here is derived from an EMBL/GenBank/DDBJ whole genome shotgun (WGS) entry which is preliminary data.</text>
</comment>
<keyword evidence="3" id="KW-1185">Reference proteome</keyword>
<dbReference type="AlphaFoldDB" id="A0ABC8TSC7"/>
<dbReference type="Proteomes" id="UP001642360">
    <property type="component" value="Unassembled WGS sequence"/>
</dbReference>
<feature type="region of interest" description="Disordered" evidence="1">
    <location>
        <begin position="1"/>
        <end position="22"/>
    </location>
</feature>
<protein>
    <submittedName>
        <fullName evidence="2">Uncharacterized protein</fullName>
    </submittedName>
</protein>